<organism evidence="1 2">
    <name type="scientific">Ciona intestinalis</name>
    <name type="common">Transparent sea squirt</name>
    <name type="synonym">Ascidia intestinalis</name>
    <dbReference type="NCBI Taxonomy" id="7719"/>
    <lineage>
        <taxon>Eukaryota</taxon>
        <taxon>Metazoa</taxon>
        <taxon>Chordata</taxon>
        <taxon>Tunicata</taxon>
        <taxon>Ascidiacea</taxon>
        <taxon>Phlebobranchia</taxon>
        <taxon>Cionidae</taxon>
        <taxon>Ciona</taxon>
    </lineage>
</organism>
<dbReference type="HOGENOM" id="CLU_3207344_0_0_1"/>
<dbReference type="Proteomes" id="UP000008144">
    <property type="component" value="Unassembled WGS sequence"/>
</dbReference>
<sequence>MAILRNICKNVFFIDELGIYKDIFTILIGQEPKLCYFIAKIRINQ</sequence>
<dbReference type="Ensembl" id="ENSCINT00000033029.1">
    <property type="protein sequence ID" value="ENSCINP00000033475.1"/>
    <property type="gene ID" value="ENSCING00000018702.1"/>
</dbReference>
<evidence type="ECO:0000313" key="1">
    <source>
        <dbReference type="Ensembl" id="ENSCINP00000033475.1"/>
    </source>
</evidence>
<dbReference type="InParanoid" id="H2XUZ1"/>
<reference evidence="1" key="2">
    <citation type="submission" date="2025-08" db="UniProtKB">
        <authorList>
            <consortium name="Ensembl"/>
        </authorList>
    </citation>
    <scope>IDENTIFICATION</scope>
</reference>
<reference evidence="2" key="1">
    <citation type="journal article" date="2002" name="Science">
        <title>The draft genome of Ciona intestinalis: insights into chordate and vertebrate origins.</title>
        <authorList>
            <person name="Dehal P."/>
            <person name="Satou Y."/>
            <person name="Campbell R.K."/>
            <person name="Chapman J."/>
            <person name="Degnan B."/>
            <person name="De Tomaso A."/>
            <person name="Davidson B."/>
            <person name="Di Gregorio A."/>
            <person name="Gelpke M."/>
            <person name="Goodstein D.M."/>
            <person name="Harafuji N."/>
            <person name="Hastings K.E."/>
            <person name="Ho I."/>
            <person name="Hotta K."/>
            <person name="Huang W."/>
            <person name="Kawashima T."/>
            <person name="Lemaire P."/>
            <person name="Martinez D."/>
            <person name="Meinertzhagen I.A."/>
            <person name="Necula S."/>
            <person name="Nonaka M."/>
            <person name="Putnam N."/>
            <person name="Rash S."/>
            <person name="Saiga H."/>
            <person name="Satake M."/>
            <person name="Terry A."/>
            <person name="Yamada L."/>
            <person name="Wang H.G."/>
            <person name="Awazu S."/>
            <person name="Azumi K."/>
            <person name="Boore J."/>
            <person name="Branno M."/>
            <person name="Chin-Bow S."/>
            <person name="DeSantis R."/>
            <person name="Doyle S."/>
            <person name="Francino P."/>
            <person name="Keys D.N."/>
            <person name="Haga S."/>
            <person name="Hayashi H."/>
            <person name="Hino K."/>
            <person name="Imai K.S."/>
            <person name="Inaba K."/>
            <person name="Kano S."/>
            <person name="Kobayashi K."/>
            <person name="Kobayashi M."/>
            <person name="Lee B.I."/>
            <person name="Makabe K.W."/>
            <person name="Manohar C."/>
            <person name="Matassi G."/>
            <person name="Medina M."/>
            <person name="Mochizuki Y."/>
            <person name="Mount S."/>
            <person name="Morishita T."/>
            <person name="Miura S."/>
            <person name="Nakayama A."/>
            <person name="Nishizaka S."/>
            <person name="Nomoto H."/>
            <person name="Ohta F."/>
            <person name="Oishi K."/>
            <person name="Rigoutsos I."/>
            <person name="Sano M."/>
            <person name="Sasaki A."/>
            <person name="Sasakura Y."/>
            <person name="Shoguchi E."/>
            <person name="Shin-i T."/>
            <person name="Spagnuolo A."/>
            <person name="Stainier D."/>
            <person name="Suzuki M.M."/>
            <person name="Tassy O."/>
            <person name="Takatori N."/>
            <person name="Tokuoka M."/>
            <person name="Yagi K."/>
            <person name="Yoshizaki F."/>
            <person name="Wada S."/>
            <person name="Zhang C."/>
            <person name="Hyatt P.D."/>
            <person name="Larimer F."/>
            <person name="Detter C."/>
            <person name="Doggett N."/>
            <person name="Glavina T."/>
            <person name="Hawkins T."/>
            <person name="Richardson P."/>
            <person name="Lucas S."/>
            <person name="Kohara Y."/>
            <person name="Levine M."/>
            <person name="Satoh N."/>
            <person name="Rokhsar D.S."/>
        </authorList>
    </citation>
    <scope>NUCLEOTIDE SEQUENCE [LARGE SCALE GENOMIC DNA]</scope>
</reference>
<dbReference type="AlphaFoldDB" id="H2XUZ1"/>
<evidence type="ECO:0000313" key="2">
    <source>
        <dbReference type="Proteomes" id="UP000008144"/>
    </source>
</evidence>
<protein>
    <submittedName>
        <fullName evidence="1">Uncharacterized protein</fullName>
    </submittedName>
</protein>
<name>H2XUZ1_CIOIN</name>
<proteinExistence type="predicted"/>
<accession>H2XUZ1</accession>
<keyword evidence="2" id="KW-1185">Reference proteome</keyword>
<reference evidence="1" key="3">
    <citation type="submission" date="2025-09" db="UniProtKB">
        <authorList>
            <consortium name="Ensembl"/>
        </authorList>
    </citation>
    <scope>IDENTIFICATION</scope>
</reference>